<organism evidence="2 3">
    <name type="scientific">Actinokineospora xionganensis</name>
    <dbReference type="NCBI Taxonomy" id="2684470"/>
    <lineage>
        <taxon>Bacteria</taxon>
        <taxon>Bacillati</taxon>
        <taxon>Actinomycetota</taxon>
        <taxon>Actinomycetes</taxon>
        <taxon>Pseudonocardiales</taxon>
        <taxon>Pseudonocardiaceae</taxon>
        <taxon>Actinokineospora</taxon>
    </lineage>
</organism>
<evidence type="ECO:0000313" key="2">
    <source>
        <dbReference type="EMBL" id="MBC6450003.1"/>
    </source>
</evidence>
<gene>
    <name evidence="2" type="ORF">GPZ80_22845</name>
</gene>
<name>A0ABR7LBP5_9PSEU</name>
<dbReference type="Pfam" id="PF01674">
    <property type="entry name" value="Lipase_2"/>
    <property type="match status" value="1"/>
</dbReference>
<protein>
    <submittedName>
        <fullName evidence="2">Triacylglycerol lipase</fullName>
    </submittedName>
</protein>
<sequence>MPLRSLRPVVAVVVAVAASAINLVAPAGAAITRDPIVFVHGYNGDASNWNTMINRFKADGYTAAELFAWDYDSTQSNVVIARQLATYVDQVRAQTGAAKVDIVGHSMGGLNSRQFLKFEGGAAEVDDWSSLGSPHHGTTVAYGCLTTPCREMYPNSTFLNNLNAGDETPGAVRYGSWWSPCDEALEPKDTAVLSGAVNTKTACLSHTALLTDATVYVQVRDFVR</sequence>
<dbReference type="RefSeq" id="WP_187223063.1">
    <property type="nucleotide sequence ID" value="NZ_JABVED010000013.1"/>
</dbReference>
<evidence type="ECO:0000256" key="1">
    <source>
        <dbReference type="SAM" id="SignalP"/>
    </source>
</evidence>
<dbReference type="Gene3D" id="3.40.50.1820">
    <property type="entry name" value="alpha/beta hydrolase"/>
    <property type="match status" value="1"/>
</dbReference>
<dbReference type="SUPFAM" id="SSF53474">
    <property type="entry name" value="alpha/beta-Hydrolases"/>
    <property type="match status" value="1"/>
</dbReference>
<dbReference type="InterPro" id="IPR029058">
    <property type="entry name" value="AB_hydrolase_fold"/>
</dbReference>
<keyword evidence="3" id="KW-1185">Reference proteome</keyword>
<dbReference type="InterPro" id="IPR002918">
    <property type="entry name" value="Lipase_EstA/Esterase_EstB"/>
</dbReference>
<feature type="chain" id="PRO_5046423095" evidence="1">
    <location>
        <begin position="30"/>
        <end position="224"/>
    </location>
</feature>
<proteinExistence type="predicted"/>
<dbReference type="EMBL" id="JABVED010000013">
    <property type="protein sequence ID" value="MBC6450003.1"/>
    <property type="molecule type" value="Genomic_DNA"/>
</dbReference>
<evidence type="ECO:0000313" key="3">
    <source>
        <dbReference type="Proteomes" id="UP000734823"/>
    </source>
</evidence>
<keyword evidence="1" id="KW-0732">Signal</keyword>
<dbReference type="PANTHER" id="PTHR32015">
    <property type="entry name" value="FASTING INDUCED LIPASE"/>
    <property type="match status" value="1"/>
</dbReference>
<feature type="signal peptide" evidence="1">
    <location>
        <begin position="1"/>
        <end position="29"/>
    </location>
</feature>
<dbReference type="PANTHER" id="PTHR32015:SF1">
    <property type="entry name" value="LIPASE"/>
    <property type="match status" value="1"/>
</dbReference>
<comment type="caution">
    <text evidence="2">The sequence shown here is derived from an EMBL/GenBank/DDBJ whole genome shotgun (WGS) entry which is preliminary data.</text>
</comment>
<reference evidence="2 3" key="1">
    <citation type="submission" date="2020-06" db="EMBL/GenBank/DDBJ databases">
        <title>Actinokineospora xiongansis sp. nov., isolated from soil of Baiyangdian.</title>
        <authorList>
            <person name="Zhang X."/>
        </authorList>
    </citation>
    <scope>NUCLEOTIDE SEQUENCE [LARGE SCALE GENOMIC DNA]</scope>
    <source>
        <strain evidence="2 3">HBU206404</strain>
    </source>
</reference>
<dbReference type="Proteomes" id="UP000734823">
    <property type="component" value="Unassembled WGS sequence"/>
</dbReference>
<accession>A0ABR7LBP5</accession>